<keyword evidence="1" id="KW-0812">Transmembrane</keyword>
<dbReference type="InterPro" id="IPR046139">
    <property type="entry name" value="DUF6141"/>
</dbReference>
<keyword evidence="1" id="KW-0472">Membrane</keyword>
<comment type="caution">
    <text evidence="2">The sequence shown here is derived from an EMBL/GenBank/DDBJ whole genome shotgun (WGS) entry which is preliminary data.</text>
</comment>
<dbReference type="Proteomes" id="UP000541352">
    <property type="component" value="Unassembled WGS sequence"/>
</dbReference>
<name>A0A7W5ZG40_9BACT</name>
<feature type="transmembrane region" description="Helical" evidence="1">
    <location>
        <begin position="52"/>
        <end position="70"/>
    </location>
</feature>
<dbReference type="AlphaFoldDB" id="A0A7W5ZG40"/>
<sequence length="167" mass="19093">MQDNILFHEKQKFTQWWLWVILLGVGFIFVGTFLIQVIGGTPLGDNPLSNEGYIIGLFLMALFLAFFYYLELETIIKPSGIYVRFFPFHLSFKHYPWDSLGKCYVKQYSPIGDFGGWGVRISLFGKGTAYNVDGDYGLQLEFLTSKKLLIGTQKPQELSKALDLAKQ</sequence>
<dbReference type="RefSeq" id="WP_183970938.1">
    <property type="nucleotide sequence ID" value="NZ_JACIBY010000001.1"/>
</dbReference>
<evidence type="ECO:0000313" key="3">
    <source>
        <dbReference type="Proteomes" id="UP000541352"/>
    </source>
</evidence>
<organism evidence="2 3">
    <name type="scientific">Runella defluvii</name>
    <dbReference type="NCBI Taxonomy" id="370973"/>
    <lineage>
        <taxon>Bacteria</taxon>
        <taxon>Pseudomonadati</taxon>
        <taxon>Bacteroidota</taxon>
        <taxon>Cytophagia</taxon>
        <taxon>Cytophagales</taxon>
        <taxon>Spirosomataceae</taxon>
        <taxon>Runella</taxon>
    </lineage>
</organism>
<keyword evidence="3" id="KW-1185">Reference proteome</keyword>
<feature type="transmembrane region" description="Helical" evidence="1">
    <location>
        <begin position="16"/>
        <end position="40"/>
    </location>
</feature>
<evidence type="ECO:0000313" key="2">
    <source>
        <dbReference type="EMBL" id="MBB3836153.1"/>
    </source>
</evidence>
<evidence type="ECO:0000256" key="1">
    <source>
        <dbReference type="SAM" id="Phobius"/>
    </source>
</evidence>
<accession>A0A7W5ZG40</accession>
<dbReference type="EMBL" id="JACIBY010000001">
    <property type="protein sequence ID" value="MBB3836153.1"/>
    <property type="molecule type" value="Genomic_DNA"/>
</dbReference>
<keyword evidence="1" id="KW-1133">Transmembrane helix</keyword>
<protein>
    <submittedName>
        <fullName evidence="2">Uncharacterized protein</fullName>
    </submittedName>
</protein>
<proteinExistence type="predicted"/>
<reference evidence="2 3" key="1">
    <citation type="submission" date="2020-08" db="EMBL/GenBank/DDBJ databases">
        <title>Genomic Encyclopedia of Type Strains, Phase IV (KMG-IV): sequencing the most valuable type-strain genomes for metagenomic binning, comparative biology and taxonomic classification.</title>
        <authorList>
            <person name="Goeker M."/>
        </authorList>
    </citation>
    <scope>NUCLEOTIDE SEQUENCE [LARGE SCALE GENOMIC DNA]</scope>
    <source>
        <strain evidence="2 3">DSM 17976</strain>
    </source>
</reference>
<dbReference type="Pfam" id="PF19638">
    <property type="entry name" value="DUF6141"/>
    <property type="match status" value="1"/>
</dbReference>
<gene>
    <name evidence="2" type="ORF">FHS57_000135</name>
</gene>